<dbReference type="Proteomes" id="UP000245207">
    <property type="component" value="Unassembled WGS sequence"/>
</dbReference>
<keyword evidence="2" id="KW-1185">Reference proteome</keyword>
<protein>
    <submittedName>
        <fullName evidence="1">Acetyl-CoA synthetase</fullName>
    </submittedName>
</protein>
<dbReference type="STRING" id="35608.A0A2U1MRK7"/>
<evidence type="ECO:0000313" key="1">
    <source>
        <dbReference type="EMBL" id="PWA63901.1"/>
    </source>
</evidence>
<dbReference type="AlphaFoldDB" id="A0A2U1MRK7"/>
<organism evidence="1 2">
    <name type="scientific">Artemisia annua</name>
    <name type="common">Sweet wormwood</name>
    <dbReference type="NCBI Taxonomy" id="35608"/>
    <lineage>
        <taxon>Eukaryota</taxon>
        <taxon>Viridiplantae</taxon>
        <taxon>Streptophyta</taxon>
        <taxon>Embryophyta</taxon>
        <taxon>Tracheophyta</taxon>
        <taxon>Spermatophyta</taxon>
        <taxon>Magnoliopsida</taxon>
        <taxon>eudicotyledons</taxon>
        <taxon>Gunneridae</taxon>
        <taxon>Pentapetalae</taxon>
        <taxon>asterids</taxon>
        <taxon>campanulids</taxon>
        <taxon>Asterales</taxon>
        <taxon>Asteraceae</taxon>
        <taxon>Asteroideae</taxon>
        <taxon>Anthemideae</taxon>
        <taxon>Artemisiinae</taxon>
        <taxon>Artemisia</taxon>
    </lineage>
</organism>
<comment type="caution">
    <text evidence="1">The sequence shown here is derived from an EMBL/GenBank/DDBJ whole genome shotgun (WGS) entry which is preliminary data.</text>
</comment>
<dbReference type="EMBL" id="PKPP01004532">
    <property type="protein sequence ID" value="PWA63901.1"/>
    <property type="molecule type" value="Genomic_DNA"/>
</dbReference>
<name>A0A2U1MRK7_ARTAN</name>
<reference evidence="1 2" key="1">
    <citation type="journal article" date="2018" name="Mol. Plant">
        <title>The genome of Artemisia annua provides insight into the evolution of Asteraceae family and artemisinin biosynthesis.</title>
        <authorList>
            <person name="Shen Q."/>
            <person name="Zhang L."/>
            <person name="Liao Z."/>
            <person name="Wang S."/>
            <person name="Yan T."/>
            <person name="Shi P."/>
            <person name="Liu M."/>
            <person name="Fu X."/>
            <person name="Pan Q."/>
            <person name="Wang Y."/>
            <person name="Lv Z."/>
            <person name="Lu X."/>
            <person name="Zhang F."/>
            <person name="Jiang W."/>
            <person name="Ma Y."/>
            <person name="Chen M."/>
            <person name="Hao X."/>
            <person name="Li L."/>
            <person name="Tang Y."/>
            <person name="Lv G."/>
            <person name="Zhou Y."/>
            <person name="Sun X."/>
            <person name="Brodelius P.E."/>
            <person name="Rose J.K.C."/>
            <person name="Tang K."/>
        </authorList>
    </citation>
    <scope>NUCLEOTIDE SEQUENCE [LARGE SCALE GENOMIC DNA]</scope>
    <source>
        <strain evidence="2">cv. Huhao1</strain>
        <tissue evidence="1">Leaf</tissue>
    </source>
</reference>
<sequence length="167" mass="19284">MLNRLLNCNRGWGLAPIPQGVLHTTCGYMIYTATTFKYAFDYKDSDIYWWRSMKHGRLRRNDILLYFLRARLKRTEKIFRFFKHTLMSVLFLSADIDNITMCDEFDTYHADPSLFNQLRATTTSGTESAGTHTTTGIGGECSLRGLEVATKDINSMLRKFNDPHPPQ</sequence>
<accession>A0A2U1MRK7</accession>
<proteinExistence type="predicted"/>
<evidence type="ECO:0000313" key="2">
    <source>
        <dbReference type="Proteomes" id="UP000245207"/>
    </source>
</evidence>
<gene>
    <name evidence="1" type="ORF">CTI12_AA349170</name>
</gene>